<protein>
    <submittedName>
        <fullName evidence="2">Uncharacterized protein</fullName>
    </submittedName>
</protein>
<organism evidence="2">
    <name type="scientific">Thermosulfurimonas dismutans</name>
    <dbReference type="NCBI Taxonomy" id="999894"/>
    <lineage>
        <taxon>Bacteria</taxon>
        <taxon>Pseudomonadati</taxon>
        <taxon>Thermodesulfobacteriota</taxon>
        <taxon>Thermodesulfobacteria</taxon>
        <taxon>Thermodesulfobacteriales</taxon>
        <taxon>Thermodesulfobacteriaceae</taxon>
        <taxon>Thermosulfurimonas</taxon>
    </lineage>
</organism>
<reference evidence="2" key="1">
    <citation type="journal article" date="2020" name="mSystems">
        <title>Genome- and Community-Level Interaction Insights into Carbon Utilization and Element Cycling Functions of Hydrothermarchaeota in Hydrothermal Sediment.</title>
        <authorList>
            <person name="Zhou Z."/>
            <person name="Liu Y."/>
            <person name="Xu W."/>
            <person name="Pan J."/>
            <person name="Luo Z.H."/>
            <person name="Li M."/>
        </authorList>
    </citation>
    <scope>NUCLEOTIDE SEQUENCE [LARGE SCALE GENOMIC DNA]</scope>
    <source>
        <strain evidence="2">HyVt-483</strain>
    </source>
</reference>
<evidence type="ECO:0000256" key="1">
    <source>
        <dbReference type="SAM" id="MobiDB-lite"/>
    </source>
</evidence>
<accession>A0A7C3CGE8</accession>
<gene>
    <name evidence="2" type="ORF">ENJ40_05785</name>
</gene>
<feature type="region of interest" description="Disordered" evidence="1">
    <location>
        <begin position="1"/>
        <end position="27"/>
    </location>
</feature>
<dbReference type="Pfam" id="PF12118">
    <property type="entry name" value="SprA-related"/>
    <property type="match status" value="1"/>
</dbReference>
<evidence type="ECO:0000313" key="2">
    <source>
        <dbReference type="EMBL" id="HFC97950.1"/>
    </source>
</evidence>
<comment type="caution">
    <text evidence="2">The sequence shown here is derived from an EMBL/GenBank/DDBJ whole genome shotgun (WGS) entry which is preliminary data.</text>
</comment>
<sequence length="147" mass="15973">MQLQKVRASAPEKGGSEKKGPPGPGREMAELRELLELSRLRRIDQAVRAHERAHLVAGGELVRSGPHYIYRRGPDGKLYAVGGDVVLDTSAVPGDPEATLRKAEKIVRAALAPLNPSPQDIRVAVQAQIMAMEARLELARERNGGEE</sequence>
<dbReference type="InterPro" id="IPR021973">
    <property type="entry name" value="SprA-related"/>
</dbReference>
<dbReference type="AlphaFoldDB" id="A0A7C3CGE8"/>
<name>A0A7C3CGE8_9BACT</name>
<proteinExistence type="predicted"/>
<dbReference type="EMBL" id="DRMH01000076">
    <property type="protein sequence ID" value="HFC97950.1"/>
    <property type="molecule type" value="Genomic_DNA"/>
</dbReference>
<dbReference type="Proteomes" id="UP000886043">
    <property type="component" value="Unassembled WGS sequence"/>
</dbReference>